<feature type="compositionally biased region" description="Low complexity" evidence="1">
    <location>
        <begin position="586"/>
        <end position="599"/>
    </location>
</feature>
<reference evidence="4" key="1">
    <citation type="submission" date="2023-10" db="EMBL/GenBank/DDBJ databases">
        <title>Genome assemblies of two species of porcelain crab, Petrolisthes cinctipes and Petrolisthes manimaculis (Anomura: Porcellanidae).</title>
        <authorList>
            <person name="Angst P."/>
        </authorList>
    </citation>
    <scope>NUCLEOTIDE SEQUENCE</scope>
    <source>
        <strain evidence="4">PB745_01</strain>
        <tissue evidence="4">Gill</tissue>
    </source>
</reference>
<dbReference type="SUPFAM" id="SSF49562">
    <property type="entry name" value="C2 domain (Calcium/lipid-binding domain, CaLB)"/>
    <property type="match status" value="1"/>
</dbReference>
<dbReference type="InterPro" id="IPR041510">
    <property type="entry name" value="DUF5523"/>
</dbReference>
<dbReference type="InterPro" id="IPR056290">
    <property type="entry name" value="CEPT76/DRC7_peptidase-like_dom"/>
</dbReference>
<dbReference type="SMART" id="SM00239">
    <property type="entry name" value="C2"/>
    <property type="match status" value="1"/>
</dbReference>
<sequence>MKDLDVESQTGGSVVRFIPAAPDAQAGRRGSSLDYGGRGDGWPQERSRPGRIRKKLAGQSMFRFEEPPQTTEPEVGDTKARWQKIATEPRAVSRIESEEFFTHVWPEEQYPVAPTPIPGPSTQPTPASPGFVPEKSDIKTPSKKAAQRDDIDLEEEITGESESERAALVDAGGTDAATSLVSAHYLPLHQRQAADSSTLFLPSALPSDVRSKVEGEKEALRDPGEEGLFVGEKPYLTRTNLNIIENQFLKQGNRQWFTETGSVERLDIPTSDRLHHHRPPLDPDPSTPLTVFVPPQTREQLLEEGSGSEEATGILDLELCRLTFHHHSLFSPEHVLTAQLLAAHTTYTQRMEVGVARVLQNKLQVLRQAKAKLVRRAEKSGSSGQGDKSIHAEIDRTRRLEIYREEILECREEARVEAERDRELLTTILKTWNEVKQVRRASRFHTTPYKLLIHRLETDRAQEEEQRKVELEAEVREVLEEREEEYTSKRKVYEEELKEWKEAHRKKKEAKKRQAERRRSSCSEVSVVQTAQDEATLATPELPKPHPPPAIHKHKVELEVLDAFSRSHKPPGEPLITKLELSQLGNNSTPTITPTNTCPDTEKKRRQMVAKTKVFVRILINNKLVTQTSAAHLDGATFTANLGQTYRMALSSWPRSVALEVCEAGPGLRRATLATALLPIPEPHITIASREEPEVVEFSSSQVVGISSGGVGCGQAGSEYGHELTSGRMMYRLGWAAGRDASTPLAPPTPSPSQLIHAKCESRLDPACDPKSAQRWLDSSRLDPNDPTNALLISRLKRVAAGKITTPKYLELDWNEGDFCSDRELMEGVRLRVLQLRAQGAPGFRALRMVPAAESEVLRKTLENYDNKASSEETPGATEGDGLEAGGGEWWGQLEARRDRAERLLSSLRLRLHLRQADPSTAPPCLEDLVKEESIPDINTLGTNLLGVFRARRPLKPPRRKRDRVRGAALTNQPVRLLVYIARAFHLPTRTPAYDTEEGGVVEWGGQEGEGGEVRPYVEGSFQRTITRTSVAHGPNPTWNQQLSFPFKAPNDNFSAGSLQTVPDSLHLHLYDQTTSDLLTDDRLRTSTVHARVERRWLGSLHIPFSTIYANAKIEGTFALEEPAVLLGYTREGEAGHHTASSPSHHQRLHPPTHVHTHPPTTHLSLYITLEPTLPPPEPVQAHFDSNEPEETLEAGQAFVSSLSTRHKTRHYRTHALDLSGKQVALNRFIRPLQPPQELISEDEEETKHRVAWYVSLIPTLTHTSLLPGPAHIWANSEQFLSLLTGGEEERAVLLTNFFLHLDKTAYLLLGSGVAEGGSCCVVTKESRTGEWQVWNPPTARCYSPHHPHPPLTAIHMLIDQDNIYANVQKYDDPPRVNLDVGSGGWRAFYPKSPNGVPQPGLPSVQPRELSLTPPDPDGAGRLRERLEIVFRDAIMKWRPDRRTVWNRHAISVLRGLVGSLEEGRAAGHHISPDLSKMASLMASHKVCGVCVQQGYSGTPGLVEAVHSTGIHLTHHPDAEFALAVHIVPYPAALASIWVYVASLIKRT</sequence>
<proteinExistence type="predicted"/>
<dbReference type="EMBL" id="JAWQEG010003135">
    <property type="protein sequence ID" value="KAK3867783.1"/>
    <property type="molecule type" value="Genomic_DNA"/>
</dbReference>
<feature type="domain" description="C2" evidence="3">
    <location>
        <begin position="954"/>
        <end position="1118"/>
    </location>
</feature>
<feature type="compositionally biased region" description="Basic residues" evidence="1">
    <location>
        <begin position="503"/>
        <end position="516"/>
    </location>
</feature>
<feature type="region of interest" description="Disordered" evidence="1">
    <location>
        <begin position="1"/>
        <end position="80"/>
    </location>
</feature>
<feature type="compositionally biased region" description="Acidic residues" evidence="1">
    <location>
        <begin position="151"/>
        <end position="161"/>
    </location>
</feature>
<keyword evidence="2" id="KW-0472">Membrane</keyword>
<dbReference type="InterPro" id="IPR035892">
    <property type="entry name" value="C2_domain_sf"/>
</dbReference>
<evidence type="ECO:0000259" key="3">
    <source>
        <dbReference type="PROSITE" id="PS50004"/>
    </source>
</evidence>
<feature type="region of interest" description="Disordered" evidence="1">
    <location>
        <begin position="583"/>
        <end position="603"/>
    </location>
</feature>
<feature type="region of interest" description="Disordered" evidence="1">
    <location>
        <begin position="114"/>
        <end position="164"/>
    </location>
</feature>
<dbReference type="Pfam" id="PF24656">
    <property type="entry name" value="CEPT76_peptidase"/>
    <property type="match status" value="1"/>
</dbReference>
<feature type="region of interest" description="Disordered" evidence="1">
    <location>
        <begin position="865"/>
        <end position="885"/>
    </location>
</feature>
<dbReference type="Pfam" id="PF00168">
    <property type="entry name" value="C2"/>
    <property type="match status" value="1"/>
</dbReference>
<dbReference type="GO" id="GO:1904491">
    <property type="term" value="P:protein localization to ciliary transition zone"/>
    <property type="evidence" value="ECO:0007669"/>
    <property type="project" value="TreeGrafter"/>
</dbReference>
<dbReference type="GO" id="GO:1905515">
    <property type="term" value="P:non-motile cilium assembly"/>
    <property type="evidence" value="ECO:0007669"/>
    <property type="project" value="TreeGrafter"/>
</dbReference>
<dbReference type="PANTHER" id="PTHR20837">
    <property type="entry name" value="CENTROSOMAL PROTEIN-RELATED"/>
    <property type="match status" value="1"/>
</dbReference>
<dbReference type="CDD" id="cd00030">
    <property type="entry name" value="C2"/>
    <property type="match status" value="1"/>
</dbReference>
<feature type="region of interest" description="Disordered" evidence="1">
    <location>
        <begin position="503"/>
        <end position="549"/>
    </location>
</feature>
<evidence type="ECO:0000256" key="2">
    <source>
        <dbReference type="SAM" id="Phobius"/>
    </source>
</evidence>
<keyword evidence="2" id="KW-0812">Transmembrane</keyword>
<dbReference type="PROSITE" id="PS50004">
    <property type="entry name" value="C2"/>
    <property type="match status" value="1"/>
</dbReference>
<name>A0AAE1F7K2_PETCI</name>
<keyword evidence="2" id="KW-1133">Transmembrane helix</keyword>
<gene>
    <name evidence="4" type="ORF">Pcinc_026779</name>
</gene>
<feature type="transmembrane region" description="Helical" evidence="2">
    <location>
        <begin position="1521"/>
        <end position="1545"/>
    </location>
</feature>
<dbReference type="PANTHER" id="PTHR20837:SF0">
    <property type="entry name" value="COILED-COIL AND C2 DOMAIN-CONTAINING PROTEIN 2A"/>
    <property type="match status" value="1"/>
</dbReference>
<dbReference type="InterPro" id="IPR000008">
    <property type="entry name" value="C2_dom"/>
</dbReference>
<feature type="compositionally biased region" description="Basic and acidic residues" evidence="1">
    <location>
        <begin position="134"/>
        <end position="150"/>
    </location>
</feature>
<evidence type="ECO:0000313" key="4">
    <source>
        <dbReference type="EMBL" id="KAK3867783.1"/>
    </source>
</evidence>
<organism evidence="4 5">
    <name type="scientific">Petrolisthes cinctipes</name>
    <name type="common">Flat porcelain crab</name>
    <dbReference type="NCBI Taxonomy" id="88211"/>
    <lineage>
        <taxon>Eukaryota</taxon>
        <taxon>Metazoa</taxon>
        <taxon>Ecdysozoa</taxon>
        <taxon>Arthropoda</taxon>
        <taxon>Crustacea</taxon>
        <taxon>Multicrustacea</taxon>
        <taxon>Malacostraca</taxon>
        <taxon>Eumalacostraca</taxon>
        <taxon>Eucarida</taxon>
        <taxon>Decapoda</taxon>
        <taxon>Pleocyemata</taxon>
        <taxon>Anomura</taxon>
        <taxon>Galatheoidea</taxon>
        <taxon>Porcellanidae</taxon>
        <taxon>Petrolisthes</taxon>
    </lineage>
</organism>
<dbReference type="Pfam" id="PF15625">
    <property type="entry name" value="CC2D2AN-C2"/>
    <property type="match status" value="1"/>
</dbReference>
<accession>A0AAE1F7K2</accession>
<dbReference type="Gene3D" id="2.60.40.150">
    <property type="entry name" value="C2 domain"/>
    <property type="match status" value="1"/>
</dbReference>
<comment type="caution">
    <text evidence="4">The sequence shown here is derived from an EMBL/GenBank/DDBJ whole genome shotgun (WGS) entry which is preliminary data.</text>
</comment>
<dbReference type="GO" id="GO:0035869">
    <property type="term" value="C:ciliary transition zone"/>
    <property type="evidence" value="ECO:0007669"/>
    <property type="project" value="TreeGrafter"/>
</dbReference>
<keyword evidence="5" id="KW-1185">Reference proteome</keyword>
<dbReference type="InterPro" id="IPR052434">
    <property type="entry name" value="Tectonic-like_complex_comp"/>
</dbReference>
<dbReference type="InterPro" id="IPR028928">
    <property type="entry name" value="CC2D2AN-C2"/>
</dbReference>
<dbReference type="Proteomes" id="UP001286313">
    <property type="component" value="Unassembled WGS sequence"/>
</dbReference>
<feature type="region of interest" description="Disordered" evidence="1">
    <location>
        <begin position="1392"/>
        <end position="1419"/>
    </location>
</feature>
<feature type="compositionally biased region" description="Pro residues" evidence="1">
    <location>
        <begin position="114"/>
        <end position="127"/>
    </location>
</feature>
<evidence type="ECO:0000313" key="5">
    <source>
        <dbReference type="Proteomes" id="UP001286313"/>
    </source>
</evidence>
<protein>
    <recommendedName>
        <fullName evidence="3">C2 domain-containing protein</fullName>
    </recommendedName>
</protein>
<dbReference type="Pfam" id="PF17661">
    <property type="entry name" value="DUF5523"/>
    <property type="match status" value="1"/>
</dbReference>
<evidence type="ECO:0000256" key="1">
    <source>
        <dbReference type="SAM" id="MobiDB-lite"/>
    </source>
</evidence>